<dbReference type="EMBL" id="PDLO01000008">
    <property type="protein sequence ID" value="PHK97505.1"/>
    <property type="molecule type" value="Genomic_DNA"/>
</dbReference>
<dbReference type="PANTHER" id="PTHR33639">
    <property type="entry name" value="THIOL-DISULFIDE OXIDOREDUCTASE DCC"/>
    <property type="match status" value="1"/>
</dbReference>
<accession>A0A2G0CC13</accession>
<dbReference type="RefSeq" id="WP_099107495.1">
    <property type="nucleotide sequence ID" value="NZ_JAATJF010000003.1"/>
</dbReference>
<dbReference type="InterPro" id="IPR007263">
    <property type="entry name" value="DCC1-like"/>
</dbReference>
<dbReference type="InterPro" id="IPR052927">
    <property type="entry name" value="DCC_oxidoreductase"/>
</dbReference>
<dbReference type="OrthoDB" id="9785438at2"/>
<reference evidence="1 2" key="1">
    <citation type="submission" date="2017-10" db="EMBL/GenBank/DDBJ databases">
        <title>The draft genome sequence of Lewinella marina KCTC 32374.</title>
        <authorList>
            <person name="Wang K."/>
        </authorList>
    </citation>
    <scope>NUCLEOTIDE SEQUENCE [LARGE SCALE GENOMIC DNA]</scope>
    <source>
        <strain evidence="1 2">MKG-38</strain>
    </source>
</reference>
<sequence>MDTSHPILFFDGVCNLCNGSVRFILEHDRRGVLRFASLQSDTAAELLPQYGVDPKALNSVVLYENGRVYTHSDSVLRTFKHMGGPWAYLYYLGVIPRPLRNWVYDFIGRNRYRWFGKREACMLPRPEWEPRFLDER</sequence>
<comment type="caution">
    <text evidence="1">The sequence shown here is derived from an EMBL/GenBank/DDBJ whole genome shotgun (WGS) entry which is preliminary data.</text>
</comment>
<name>A0A2G0CC13_9BACT</name>
<dbReference type="GO" id="GO:0015035">
    <property type="term" value="F:protein-disulfide reductase activity"/>
    <property type="evidence" value="ECO:0007669"/>
    <property type="project" value="InterPro"/>
</dbReference>
<organism evidence="1 2">
    <name type="scientific">Neolewinella marina</name>
    <dbReference type="NCBI Taxonomy" id="438751"/>
    <lineage>
        <taxon>Bacteria</taxon>
        <taxon>Pseudomonadati</taxon>
        <taxon>Bacteroidota</taxon>
        <taxon>Saprospiria</taxon>
        <taxon>Saprospirales</taxon>
        <taxon>Lewinellaceae</taxon>
        <taxon>Neolewinella</taxon>
    </lineage>
</organism>
<proteinExistence type="predicted"/>
<evidence type="ECO:0000313" key="2">
    <source>
        <dbReference type="Proteomes" id="UP000226437"/>
    </source>
</evidence>
<dbReference type="Proteomes" id="UP000226437">
    <property type="component" value="Unassembled WGS sequence"/>
</dbReference>
<protein>
    <submittedName>
        <fullName evidence="1">Thiol-disulfide oxidoreductase</fullName>
    </submittedName>
</protein>
<dbReference type="Pfam" id="PF04134">
    <property type="entry name" value="DCC1-like"/>
    <property type="match status" value="1"/>
</dbReference>
<gene>
    <name evidence="1" type="ORF">CGL56_15515</name>
</gene>
<keyword evidence="2" id="KW-1185">Reference proteome</keyword>
<evidence type="ECO:0000313" key="1">
    <source>
        <dbReference type="EMBL" id="PHK97505.1"/>
    </source>
</evidence>
<dbReference type="PANTHER" id="PTHR33639:SF2">
    <property type="entry name" value="DUF393 DOMAIN-CONTAINING PROTEIN"/>
    <property type="match status" value="1"/>
</dbReference>
<dbReference type="AlphaFoldDB" id="A0A2G0CC13"/>